<evidence type="ECO:0000313" key="3">
    <source>
        <dbReference type="Proteomes" id="UP000242972"/>
    </source>
</evidence>
<sequence length="59" mass="6319">MALASPHIIADMIDAGEFPELSNKYSVYGVPKSMINGKLEATGAVPESQLLKLVMDAQK</sequence>
<evidence type="ECO:0000259" key="1">
    <source>
        <dbReference type="Pfam" id="PF13192"/>
    </source>
</evidence>
<dbReference type="InterPro" id="IPR012336">
    <property type="entry name" value="Thioredoxin-like_fold"/>
</dbReference>
<accession>A0A2T2XCX9</accession>
<organism evidence="2 3">
    <name type="scientific">Sulfobacillus benefaciens</name>
    <dbReference type="NCBI Taxonomy" id="453960"/>
    <lineage>
        <taxon>Bacteria</taxon>
        <taxon>Bacillati</taxon>
        <taxon>Bacillota</taxon>
        <taxon>Clostridia</taxon>
        <taxon>Eubacteriales</taxon>
        <taxon>Clostridiales Family XVII. Incertae Sedis</taxon>
        <taxon>Sulfobacillus</taxon>
    </lineage>
</organism>
<dbReference type="Proteomes" id="UP000242972">
    <property type="component" value="Unassembled WGS sequence"/>
</dbReference>
<comment type="caution">
    <text evidence="2">The sequence shown here is derived from an EMBL/GenBank/DDBJ whole genome shotgun (WGS) entry which is preliminary data.</text>
</comment>
<proteinExistence type="predicted"/>
<dbReference type="PANTHER" id="PTHR37170">
    <property type="entry name" value="GLUTAREDOXIN-RELATED"/>
    <property type="match status" value="1"/>
</dbReference>
<dbReference type="Pfam" id="PF13192">
    <property type="entry name" value="Thioredoxin_3"/>
    <property type="match status" value="1"/>
</dbReference>
<dbReference type="AlphaFoldDB" id="A0A2T2XCX9"/>
<dbReference type="PANTHER" id="PTHR37170:SF1">
    <property type="entry name" value="GLUTAREDOXIN-LIKE PROTEIN"/>
    <property type="match status" value="1"/>
</dbReference>
<dbReference type="InterPro" id="IPR036249">
    <property type="entry name" value="Thioredoxin-like_sf"/>
</dbReference>
<dbReference type="EMBL" id="PXYW01000044">
    <property type="protein sequence ID" value="PSR32355.1"/>
    <property type="molecule type" value="Genomic_DNA"/>
</dbReference>
<evidence type="ECO:0000313" key="2">
    <source>
        <dbReference type="EMBL" id="PSR32355.1"/>
    </source>
</evidence>
<dbReference type="Gene3D" id="3.40.30.80">
    <property type="match status" value="1"/>
</dbReference>
<gene>
    <name evidence="2" type="ORF">C7B46_14810</name>
</gene>
<name>A0A2T2XCX9_9FIRM</name>
<protein>
    <recommendedName>
        <fullName evidence="1">Thioredoxin-like fold domain-containing protein</fullName>
    </recommendedName>
</protein>
<feature type="domain" description="Thioredoxin-like fold" evidence="1">
    <location>
        <begin position="2"/>
        <end position="52"/>
    </location>
</feature>
<reference evidence="2 3" key="1">
    <citation type="journal article" date="2014" name="BMC Genomics">
        <title>Comparison of environmental and isolate Sulfobacillus genomes reveals diverse carbon, sulfur, nitrogen, and hydrogen metabolisms.</title>
        <authorList>
            <person name="Justice N.B."/>
            <person name="Norman A."/>
            <person name="Brown C.T."/>
            <person name="Singh A."/>
            <person name="Thomas B.C."/>
            <person name="Banfield J.F."/>
        </authorList>
    </citation>
    <scope>NUCLEOTIDE SEQUENCE [LARGE SCALE GENOMIC DNA]</scope>
    <source>
        <strain evidence="2">AMDSBA4</strain>
    </source>
</reference>
<dbReference type="SUPFAM" id="SSF52833">
    <property type="entry name" value="Thioredoxin-like"/>
    <property type="match status" value="1"/>
</dbReference>